<dbReference type="AlphaFoldDB" id="A0A1Q3CG67"/>
<evidence type="ECO:0000313" key="6">
    <source>
        <dbReference type="EMBL" id="GAV79073.1"/>
    </source>
</evidence>
<dbReference type="Proteomes" id="UP000187406">
    <property type="component" value="Unassembled WGS sequence"/>
</dbReference>
<comment type="caution">
    <text evidence="6">The sequence shown here is derived from an EMBL/GenBank/DDBJ whole genome shotgun (WGS) entry which is preliminary data.</text>
</comment>
<evidence type="ECO:0000313" key="7">
    <source>
        <dbReference type="Proteomes" id="UP000187406"/>
    </source>
</evidence>
<organism evidence="6 7">
    <name type="scientific">Cephalotus follicularis</name>
    <name type="common">Albany pitcher plant</name>
    <dbReference type="NCBI Taxonomy" id="3775"/>
    <lineage>
        <taxon>Eukaryota</taxon>
        <taxon>Viridiplantae</taxon>
        <taxon>Streptophyta</taxon>
        <taxon>Embryophyta</taxon>
        <taxon>Tracheophyta</taxon>
        <taxon>Spermatophyta</taxon>
        <taxon>Magnoliopsida</taxon>
        <taxon>eudicotyledons</taxon>
        <taxon>Gunneridae</taxon>
        <taxon>Pentapetalae</taxon>
        <taxon>rosids</taxon>
        <taxon>fabids</taxon>
        <taxon>Oxalidales</taxon>
        <taxon>Cephalotaceae</taxon>
        <taxon>Cephalotus</taxon>
    </lineage>
</organism>
<evidence type="ECO:0000256" key="2">
    <source>
        <dbReference type="ARBA" id="ARBA00022763"/>
    </source>
</evidence>
<name>A0A1Q3CG67_CEPFO</name>
<sequence length="967" mass="107557">MVLDTPLAETQLETLDFNTEPVDDSYCIEDVRIQPICEYEKNVVLDSEDDEFHKTKAGNATNGLSFNRTYIRRVKRNALGLLKRLSSLRCAQMEDRASDFDASAAKKCAVGIKGYLVNNTECKDGGEALPQLDSCENNLAGLDYVSSQEEPGESLITDALDFINHFLSSSDLDLSPAIDPRNTVREKSPFVSSAKGSQNLAKRIKFRAPVTKTGTYEWTDSDQQEGGNFYNKRMEASSDIKGFGQRPGTRHQKATHFDRKGDSSTESDFKEKKDFIKPQGNITYLTHSVSTFVEHSPKEICKMEQVSEMKLESNSVRESDEHLHAELSEQKLEASLNEGDALELIDVGINTQIAAEAMEALLNAPPPSYSIGDACLNLHNTLKDSPIGVANAKGHTKQALAQKSTCNSGGTARKTRKRTGPARKFSLTSSSSWQHSKNQGSITTKAKGGGLLSDGQLICRNLAYKNGSSGGSFNPIEQRKAKGAVGVNKVENNKDCVSSSTLVKHILPGDANLLDQHVGHRSRQWMSGDRLEAARDQSDNIRERKNDVTEGGLRTYKRKRKHLVVNPCEVLSAKEKCLEFSFKAPQESRNSRWEQQEQIGLQLASITSGLKSDAWSYPRGKRSRRKLQSHSTLACNMSSPLATVDGKESITHSSVSQRSLETKNVELCAMDCTIAVNCTEGLDVESANLMADKYHRKPCNQNLPKSYLLKELIRLGIPESIPDSAWKNLRRRRNIAYVRVLFSQHLDDDIIKQQKKILARLGIFIASCSTDATHFIADRFVRTRNMLEAIALGKPVVTPLWLESCGQAGCLIDEKNYILRDAKKEKEIGFSMPVSLAHASQHPLLKQGHGVFITPNIKPDREMISSLVKTVHGQVVEQNQIPLGRDQKFPDDLLILSCEEDKAICVPFLKKGAAVYSSEFLLNGIVIHKLEYVRHQLFINGVKSSRANSRSRRCYIEEVHAKEKFSP</sequence>
<reference evidence="7" key="1">
    <citation type="submission" date="2016-04" db="EMBL/GenBank/DDBJ databases">
        <title>Cephalotus genome sequencing.</title>
        <authorList>
            <person name="Fukushima K."/>
            <person name="Hasebe M."/>
            <person name="Fang X."/>
        </authorList>
    </citation>
    <scope>NUCLEOTIDE SEQUENCE [LARGE SCALE GENOMIC DNA]</scope>
    <source>
        <strain evidence="7">cv. St1</strain>
    </source>
</reference>
<feature type="compositionally biased region" description="Basic and acidic residues" evidence="4">
    <location>
        <begin position="255"/>
        <end position="268"/>
    </location>
</feature>
<accession>A0A1Q3CG67</accession>
<dbReference type="InParanoid" id="A0A1Q3CG67"/>
<feature type="region of interest" description="Disordered" evidence="4">
    <location>
        <begin position="239"/>
        <end position="268"/>
    </location>
</feature>
<dbReference type="STRING" id="3775.A0A1Q3CG67"/>
<dbReference type="Gene3D" id="3.40.50.10190">
    <property type="entry name" value="BRCT domain"/>
    <property type="match status" value="2"/>
</dbReference>
<dbReference type="OrthoDB" id="342264at2759"/>
<evidence type="ECO:0000256" key="3">
    <source>
        <dbReference type="ARBA" id="ARBA00023242"/>
    </source>
</evidence>
<comment type="subcellular location">
    <subcellularLocation>
        <location evidence="1">Nucleus</location>
    </subcellularLocation>
</comment>
<dbReference type="InterPro" id="IPR036420">
    <property type="entry name" value="BRCT_dom_sf"/>
</dbReference>
<dbReference type="Pfam" id="PF16589">
    <property type="entry name" value="BRCT_2"/>
    <property type="match status" value="1"/>
</dbReference>
<protein>
    <recommendedName>
        <fullName evidence="5">BRCT domain-containing protein</fullName>
    </recommendedName>
</protein>
<keyword evidence="3" id="KW-0539">Nucleus</keyword>
<dbReference type="SMART" id="SM00292">
    <property type="entry name" value="BRCT"/>
    <property type="match status" value="1"/>
</dbReference>
<dbReference type="EMBL" id="BDDD01001909">
    <property type="protein sequence ID" value="GAV79073.1"/>
    <property type="molecule type" value="Genomic_DNA"/>
</dbReference>
<dbReference type="PANTHER" id="PTHR23196">
    <property type="entry name" value="PAX TRANSCRIPTION ACTIVATION DOMAIN INTERACTING PROTEIN"/>
    <property type="match status" value="1"/>
</dbReference>
<proteinExistence type="predicted"/>
<feature type="compositionally biased region" description="Polar residues" evidence="4">
    <location>
        <begin position="426"/>
        <end position="444"/>
    </location>
</feature>
<feature type="compositionally biased region" description="Polar residues" evidence="4">
    <location>
        <begin position="399"/>
        <end position="410"/>
    </location>
</feature>
<dbReference type="PANTHER" id="PTHR23196:SF32">
    <property type="entry name" value="BRCT DOMAIN-CONTAINING DNA REPAIR PROTEIN"/>
    <property type="match status" value="1"/>
</dbReference>
<evidence type="ECO:0000259" key="5">
    <source>
        <dbReference type="PROSITE" id="PS50172"/>
    </source>
</evidence>
<dbReference type="InterPro" id="IPR051579">
    <property type="entry name" value="DDR_Transcriptional_Reg"/>
</dbReference>
<dbReference type="CDD" id="cd18432">
    <property type="entry name" value="BRCT_PAXIP1_rpt6_like"/>
    <property type="match status" value="1"/>
</dbReference>
<dbReference type="FunCoup" id="A0A1Q3CG67">
    <property type="interactions" value="16"/>
</dbReference>
<dbReference type="SUPFAM" id="SSF52113">
    <property type="entry name" value="BRCT domain"/>
    <property type="match status" value="1"/>
</dbReference>
<feature type="domain" description="BRCT" evidence="5">
    <location>
        <begin position="762"/>
        <end position="819"/>
    </location>
</feature>
<dbReference type="Pfam" id="PF16770">
    <property type="entry name" value="RTT107_BRCT_5"/>
    <property type="match status" value="1"/>
</dbReference>
<evidence type="ECO:0000256" key="4">
    <source>
        <dbReference type="SAM" id="MobiDB-lite"/>
    </source>
</evidence>
<keyword evidence="7" id="KW-1185">Reference proteome</keyword>
<dbReference type="PROSITE" id="PS50172">
    <property type="entry name" value="BRCT"/>
    <property type="match status" value="1"/>
</dbReference>
<dbReference type="CDD" id="cd17744">
    <property type="entry name" value="BRCT_MDC1_rpt1"/>
    <property type="match status" value="1"/>
</dbReference>
<dbReference type="GO" id="GO:0006974">
    <property type="term" value="P:DNA damage response"/>
    <property type="evidence" value="ECO:0007669"/>
    <property type="project" value="UniProtKB-KW"/>
</dbReference>
<gene>
    <name evidence="6" type="ORF">CFOL_v3_22538</name>
</gene>
<feature type="region of interest" description="Disordered" evidence="4">
    <location>
        <begin position="396"/>
        <end position="447"/>
    </location>
</feature>
<evidence type="ECO:0000256" key="1">
    <source>
        <dbReference type="ARBA" id="ARBA00004123"/>
    </source>
</evidence>
<keyword evidence="2" id="KW-0227">DNA damage</keyword>
<dbReference type="InterPro" id="IPR001357">
    <property type="entry name" value="BRCT_dom"/>
</dbReference>
<dbReference type="GO" id="GO:0005634">
    <property type="term" value="C:nucleus"/>
    <property type="evidence" value="ECO:0007669"/>
    <property type="project" value="UniProtKB-SubCell"/>
</dbReference>